<organism evidence="3">
    <name type="scientific">hydrothermal vent metagenome</name>
    <dbReference type="NCBI Taxonomy" id="652676"/>
    <lineage>
        <taxon>unclassified sequences</taxon>
        <taxon>metagenomes</taxon>
        <taxon>ecological metagenomes</taxon>
    </lineage>
</organism>
<dbReference type="PANTHER" id="PTHR44591:SF3">
    <property type="entry name" value="RESPONSE REGULATORY DOMAIN-CONTAINING PROTEIN"/>
    <property type="match status" value="1"/>
</dbReference>
<dbReference type="EMBL" id="UOFY01000050">
    <property type="protein sequence ID" value="VAX10420.1"/>
    <property type="molecule type" value="Genomic_DNA"/>
</dbReference>
<accession>A0A3B1BIN5</accession>
<dbReference type="GO" id="GO:0000160">
    <property type="term" value="P:phosphorelay signal transduction system"/>
    <property type="evidence" value="ECO:0007669"/>
    <property type="project" value="InterPro"/>
</dbReference>
<keyword evidence="1" id="KW-0597">Phosphoprotein</keyword>
<dbReference type="AlphaFoldDB" id="A0A3B1BIN5"/>
<dbReference type="PROSITE" id="PS50110">
    <property type="entry name" value="RESPONSE_REGULATORY"/>
    <property type="match status" value="1"/>
</dbReference>
<feature type="domain" description="Response regulatory" evidence="2">
    <location>
        <begin position="9"/>
        <end position="126"/>
    </location>
</feature>
<dbReference type="Gene3D" id="3.40.50.2300">
    <property type="match status" value="1"/>
</dbReference>
<dbReference type="Pfam" id="PF00072">
    <property type="entry name" value="Response_reg"/>
    <property type="match status" value="1"/>
</dbReference>
<dbReference type="InterPro" id="IPR050595">
    <property type="entry name" value="Bact_response_regulator"/>
</dbReference>
<reference evidence="3" key="1">
    <citation type="submission" date="2018-06" db="EMBL/GenBank/DDBJ databases">
        <authorList>
            <person name="Zhirakovskaya E."/>
        </authorList>
    </citation>
    <scope>NUCLEOTIDE SEQUENCE</scope>
</reference>
<proteinExistence type="predicted"/>
<gene>
    <name evidence="3" type="ORF">MNBD_GAMMA25-2519</name>
</gene>
<dbReference type="SUPFAM" id="SSF52172">
    <property type="entry name" value="CheY-like"/>
    <property type="match status" value="1"/>
</dbReference>
<dbReference type="SMART" id="SM00448">
    <property type="entry name" value="REC"/>
    <property type="match status" value="1"/>
</dbReference>
<evidence type="ECO:0000256" key="1">
    <source>
        <dbReference type="ARBA" id="ARBA00022553"/>
    </source>
</evidence>
<sequence>MPVEYALKNLLVIEKDAHTAYLLNYMLTREGFEVITSESSKTTYDMIQTMTPVRAVFLDVCFLKDHDCSIIRNIRKLAEWKDVPVLLLAEQEEMDFVKSGLDAGATDFIIQPFNAAELLMQIERHTPQSRSA</sequence>
<protein>
    <recommendedName>
        <fullName evidence="2">Response regulatory domain-containing protein</fullName>
    </recommendedName>
</protein>
<evidence type="ECO:0000259" key="2">
    <source>
        <dbReference type="PROSITE" id="PS50110"/>
    </source>
</evidence>
<evidence type="ECO:0000313" key="3">
    <source>
        <dbReference type="EMBL" id="VAX10420.1"/>
    </source>
</evidence>
<dbReference type="InterPro" id="IPR001789">
    <property type="entry name" value="Sig_transdc_resp-reg_receiver"/>
</dbReference>
<dbReference type="PANTHER" id="PTHR44591">
    <property type="entry name" value="STRESS RESPONSE REGULATOR PROTEIN 1"/>
    <property type="match status" value="1"/>
</dbReference>
<dbReference type="InterPro" id="IPR011006">
    <property type="entry name" value="CheY-like_superfamily"/>
</dbReference>
<name>A0A3B1BIN5_9ZZZZ</name>